<keyword evidence="3" id="KW-1185">Reference proteome</keyword>
<evidence type="ECO:0000259" key="1">
    <source>
        <dbReference type="Pfam" id="PF03781"/>
    </source>
</evidence>
<protein>
    <submittedName>
        <fullName evidence="2">Formylglycine-generating enzyme, required for sulfatase activity, contains SUMF1/FGE domain</fullName>
    </submittedName>
</protein>
<dbReference type="PANTHER" id="PTHR23150">
    <property type="entry name" value="SULFATASE MODIFYING FACTOR 1, 2"/>
    <property type="match status" value="1"/>
</dbReference>
<dbReference type="Gene3D" id="3.90.1580.10">
    <property type="entry name" value="paralog of FGE (formylglycine-generating enzyme)"/>
    <property type="match status" value="1"/>
</dbReference>
<dbReference type="Pfam" id="PF03781">
    <property type="entry name" value="FGE-sulfatase"/>
    <property type="match status" value="1"/>
</dbReference>
<accession>A0A1N7NBP4</accession>
<reference evidence="3" key="1">
    <citation type="submission" date="2017-01" db="EMBL/GenBank/DDBJ databases">
        <authorList>
            <person name="Varghese N."/>
            <person name="Submissions S."/>
        </authorList>
    </citation>
    <scope>NUCLEOTIDE SEQUENCE [LARGE SCALE GENOMIC DNA]</scope>
    <source>
        <strain evidence="3">DSM 46698</strain>
    </source>
</reference>
<dbReference type="AlphaFoldDB" id="A0A1N7NBP4"/>
<dbReference type="InterPro" id="IPR042095">
    <property type="entry name" value="SUMF_sf"/>
</dbReference>
<dbReference type="InterPro" id="IPR016187">
    <property type="entry name" value="CTDL_fold"/>
</dbReference>
<dbReference type="STRING" id="529505.SAMN05421761_10957"/>
<organism evidence="2 3">
    <name type="scientific">Belliella pelovolcani</name>
    <dbReference type="NCBI Taxonomy" id="529505"/>
    <lineage>
        <taxon>Bacteria</taxon>
        <taxon>Pseudomonadati</taxon>
        <taxon>Bacteroidota</taxon>
        <taxon>Cytophagia</taxon>
        <taxon>Cytophagales</taxon>
        <taxon>Cyclobacteriaceae</taxon>
        <taxon>Belliella</taxon>
    </lineage>
</organism>
<feature type="domain" description="Sulfatase-modifying factor enzyme-like" evidence="1">
    <location>
        <begin position="46"/>
        <end position="278"/>
    </location>
</feature>
<dbReference type="RefSeq" id="WP_076501551.1">
    <property type="nucleotide sequence ID" value="NZ_FTOP01000009.1"/>
</dbReference>
<proteinExistence type="predicted"/>
<dbReference type="InterPro" id="IPR051043">
    <property type="entry name" value="Sulfatase_Mod_Factor_Kinase"/>
</dbReference>
<dbReference type="PANTHER" id="PTHR23150:SF19">
    <property type="entry name" value="FORMYLGLYCINE-GENERATING ENZYME"/>
    <property type="match status" value="1"/>
</dbReference>
<gene>
    <name evidence="2" type="ORF">SAMN05421761_10957</name>
</gene>
<evidence type="ECO:0000313" key="3">
    <source>
        <dbReference type="Proteomes" id="UP000186026"/>
    </source>
</evidence>
<dbReference type="InterPro" id="IPR005532">
    <property type="entry name" value="SUMF_dom"/>
</dbReference>
<dbReference type="OrthoDB" id="9768004at2"/>
<dbReference type="GO" id="GO:0120147">
    <property type="term" value="F:formylglycine-generating oxidase activity"/>
    <property type="evidence" value="ECO:0007669"/>
    <property type="project" value="TreeGrafter"/>
</dbReference>
<evidence type="ECO:0000313" key="2">
    <source>
        <dbReference type="EMBL" id="SIS95710.1"/>
    </source>
</evidence>
<name>A0A1N7NBP4_9BACT</name>
<sequence>MELSNKYKIALTVLVLFLIIQIDSKTQNQSFEPYKQEIPHTSLSFEMVTIPAGEFLMGTSADEFGHEADESPQRLVSIDAFWMGAHEVTWDLFELFLDKDYEKAVSTKAIAQQVDGLSRPSMPYLDMTFGMGKENKPALAMTQYGAIQFCKWLYLKTGIFYRLPTEAEWEYAARAGSQSAYFFGNDPEELTEYAVYESNSQEETKPVGSKKPNPWGLYDMLGNVMEWTYDHYAPYKESQRILKNPVERSQELYPQVLRGGHYESDASELRSGKRFASDPVWKQLDPQIPKSQWWFPEAPFVGMRVVRPLISPTEEEIHAYYNQEPIADY</sequence>
<dbReference type="Proteomes" id="UP000186026">
    <property type="component" value="Unassembled WGS sequence"/>
</dbReference>
<dbReference type="SUPFAM" id="SSF56436">
    <property type="entry name" value="C-type lectin-like"/>
    <property type="match status" value="1"/>
</dbReference>
<dbReference type="EMBL" id="FTOP01000009">
    <property type="protein sequence ID" value="SIS95710.1"/>
    <property type="molecule type" value="Genomic_DNA"/>
</dbReference>